<dbReference type="EMBL" id="MU003503">
    <property type="protein sequence ID" value="KAF2471937.1"/>
    <property type="molecule type" value="Genomic_DNA"/>
</dbReference>
<organism evidence="1 2">
    <name type="scientific">Lindgomyces ingoldianus</name>
    <dbReference type="NCBI Taxonomy" id="673940"/>
    <lineage>
        <taxon>Eukaryota</taxon>
        <taxon>Fungi</taxon>
        <taxon>Dikarya</taxon>
        <taxon>Ascomycota</taxon>
        <taxon>Pezizomycotina</taxon>
        <taxon>Dothideomycetes</taxon>
        <taxon>Pleosporomycetidae</taxon>
        <taxon>Pleosporales</taxon>
        <taxon>Lindgomycetaceae</taxon>
        <taxon>Lindgomyces</taxon>
    </lineage>
</organism>
<keyword evidence="2" id="KW-1185">Reference proteome</keyword>
<evidence type="ECO:0000313" key="2">
    <source>
        <dbReference type="Proteomes" id="UP000799755"/>
    </source>
</evidence>
<gene>
    <name evidence="1" type="ORF">BDR25DRAFT_353708</name>
</gene>
<evidence type="ECO:0000313" key="1">
    <source>
        <dbReference type="EMBL" id="KAF2471937.1"/>
    </source>
</evidence>
<reference evidence="1" key="1">
    <citation type="journal article" date="2020" name="Stud. Mycol.">
        <title>101 Dothideomycetes genomes: a test case for predicting lifestyles and emergence of pathogens.</title>
        <authorList>
            <person name="Haridas S."/>
            <person name="Albert R."/>
            <person name="Binder M."/>
            <person name="Bloem J."/>
            <person name="Labutti K."/>
            <person name="Salamov A."/>
            <person name="Andreopoulos B."/>
            <person name="Baker S."/>
            <person name="Barry K."/>
            <person name="Bills G."/>
            <person name="Bluhm B."/>
            <person name="Cannon C."/>
            <person name="Castanera R."/>
            <person name="Culley D."/>
            <person name="Daum C."/>
            <person name="Ezra D."/>
            <person name="Gonzalez J."/>
            <person name="Henrissat B."/>
            <person name="Kuo A."/>
            <person name="Liang C."/>
            <person name="Lipzen A."/>
            <person name="Lutzoni F."/>
            <person name="Magnuson J."/>
            <person name="Mondo S."/>
            <person name="Nolan M."/>
            <person name="Ohm R."/>
            <person name="Pangilinan J."/>
            <person name="Park H.-J."/>
            <person name="Ramirez L."/>
            <person name="Alfaro M."/>
            <person name="Sun H."/>
            <person name="Tritt A."/>
            <person name="Yoshinaga Y."/>
            <person name="Zwiers L.-H."/>
            <person name="Turgeon B."/>
            <person name="Goodwin S."/>
            <person name="Spatafora J."/>
            <person name="Crous P."/>
            <person name="Grigoriev I."/>
        </authorList>
    </citation>
    <scope>NUCLEOTIDE SEQUENCE</scope>
    <source>
        <strain evidence="1">ATCC 200398</strain>
    </source>
</reference>
<dbReference type="Proteomes" id="UP000799755">
    <property type="component" value="Unassembled WGS sequence"/>
</dbReference>
<name>A0ACB6R0T8_9PLEO</name>
<protein>
    <submittedName>
        <fullName evidence="1">Uncharacterized protein</fullName>
    </submittedName>
</protein>
<proteinExistence type="predicted"/>
<comment type="caution">
    <text evidence="1">The sequence shown here is derived from an EMBL/GenBank/DDBJ whole genome shotgun (WGS) entry which is preliminary data.</text>
</comment>
<accession>A0ACB6R0T8</accession>
<sequence>MAVNGMAQHMGMPAQPSAVTPSHSDILLSDDMLKSLVYSYGNEAHWVHFTVACSDRCLWPQTSATVSSYRQPSLDMLHDLSVVIGYAQEATGKDPYIKYILSQFPGKGTLDDYVQLFVEAVEHFTGTSGSGSQNMRGLALRWQKTEASNIKQYIKRLVANSAQSSFQDTPPLSDMREVEVVDTHIQLVHYLDTGRGFSEPLALGGPLPDFLTQNGLLPGPHKTGYLGEGVKTANAWKDEDKSGYLSSQFSLYHSLDSLESLKLAVVILNAFDLANLGAVPILWTNNLSQHLLLSYHAKKHYLEFFKILSALSGSPEKFLRDVRISSDLMEEIRLSYANLFNSTKPSPLHRYLGLTIGLRFWCRCLSCSSRKVTDRQLRILKIGSATLGDIKHPDSTRPGYDPALKIRIYAKSNRWDQTEFENLWPHTIASNAHLSGSKPWSFCVIFRHRRDSVHFWTFLSYYESNWGLSFCFDLHTSRPRYRSSPSIFRMICQYHLKAKGAMKATLHTD</sequence>